<feature type="compositionally biased region" description="Acidic residues" evidence="1">
    <location>
        <begin position="68"/>
        <end position="78"/>
    </location>
</feature>
<name>A0A9Q3FPQ3_9BASI</name>
<accession>A0A9Q3FPQ3</accession>
<feature type="compositionally biased region" description="Basic and acidic residues" evidence="1">
    <location>
        <begin position="48"/>
        <end position="58"/>
    </location>
</feature>
<feature type="compositionally biased region" description="Basic residues" evidence="1">
    <location>
        <begin position="1"/>
        <end position="14"/>
    </location>
</feature>
<evidence type="ECO:0000313" key="3">
    <source>
        <dbReference type="Proteomes" id="UP000765509"/>
    </source>
</evidence>
<keyword evidence="3" id="KW-1185">Reference proteome</keyword>
<dbReference type="Proteomes" id="UP000765509">
    <property type="component" value="Unassembled WGS sequence"/>
</dbReference>
<feature type="region of interest" description="Disordered" evidence="1">
    <location>
        <begin position="1"/>
        <end position="27"/>
    </location>
</feature>
<gene>
    <name evidence="2" type="ORF">O181_083796</name>
</gene>
<organism evidence="2 3">
    <name type="scientific">Austropuccinia psidii MF-1</name>
    <dbReference type="NCBI Taxonomy" id="1389203"/>
    <lineage>
        <taxon>Eukaryota</taxon>
        <taxon>Fungi</taxon>
        <taxon>Dikarya</taxon>
        <taxon>Basidiomycota</taxon>
        <taxon>Pucciniomycotina</taxon>
        <taxon>Pucciniomycetes</taxon>
        <taxon>Pucciniales</taxon>
        <taxon>Sphaerophragmiaceae</taxon>
        <taxon>Austropuccinia</taxon>
    </lineage>
</organism>
<proteinExistence type="predicted"/>
<sequence length="125" mass="14065">MDKKTNGKKIPKHNKPNDKAPLKFHKCGGKSHLANTCPKKTRVNGIEIDKVEDTKETTDLSLQYSDSEPSEEEEVPDELSIENINVSFEVTEVHTHLQEYSDEFMALINVQDAKMQKGKPARGKG</sequence>
<reference evidence="2" key="1">
    <citation type="submission" date="2021-03" db="EMBL/GenBank/DDBJ databases">
        <title>Draft genome sequence of rust myrtle Austropuccinia psidii MF-1, a brazilian biotype.</title>
        <authorList>
            <person name="Quecine M.C."/>
            <person name="Pachon D.M.R."/>
            <person name="Bonatelli M.L."/>
            <person name="Correr F.H."/>
            <person name="Franceschini L.M."/>
            <person name="Leite T.F."/>
            <person name="Margarido G.R.A."/>
            <person name="Almeida C.A."/>
            <person name="Ferrarezi J.A."/>
            <person name="Labate C.A."/>
        </authorList>
    </citation>
    <scope>NUCLEOTIDE SEQUENCE</scope>
    <source>
        <strain evidence="2">MF-1</strain>
    </source>
</reference>
<feature type="region of interest" description="Disordered" evidence="1">
    <location>
        <begin position="48"/>
        <end position="78"/>
    </location>
</feature>
<comment type="caution">
    <text evidence="2">The sequence shown here is derived from an EMBL/GenBank/DDBJ whole genome shotgun (WGS) entry which is preliminary data.</text>
</comment>
<evidence type="ECO:0000256" key="1">
    <source>
        <dbReference type="SAM" id="MobiDB-lite"/>
    </source>
</evidence>
<protein>
    <submittedName>
        <fullName evidence="2">Uncharacterized protein</fullName>
    </submittedName>
</protein>
<dbReference type="AlphaFoldDB" id="A0A9Q3FPQ3"/>
<dbReference type="EMBL" id="AVOT02048886">
    <property type="protein sequence ID" value="MBW0544081.1"/>
    <property type="molecule type" value="Genomic_DNA"/>
</dbReference>
<evidence type="ECO:0000313" key="2">
    <source>
        <dbReference type="EMBL" id="MBW0544081.1"/>
    </source>
</evidence>